<name>A0A6G0Y445_APHCR</name>
<keyword evidence="3" id="KW-1185">Reference proteome</keyword>
<feature type="compositionally biased region" description="Basic and acidic residues" evidence="1">
    <location>
        <begin position="61"/>
        <end position="70"/>
    </location>
</feature>
<protein>
    <submittedName>
        <fullName evidence="2">Synaptic functional regulator FMR1 isoform X2</fullName>
    </submittedName>
</protein>
<feature type="compositionally biased region" description="Basic and acidic residues" evidence="1">
    <location>
        <begin position="193"/>
        <end position="202"/>
    </location>
</feature>
<sequence>MSWFFDRKDNDLTILNFNADNENMNNGLGNSVGRGNSRLIGTSGRSRGSRHDFHANSSRNQHPDGIDDRLLTPPQRFIPYQYNRTVSQGNNLSRERGSRNSASMVPGMLSTTSYYSSIIRLYLHYLLNPEVGSAEHSLRNAALVDSLNFNADNENMNNGLGNSVGRGNSRPRGTSGRSRGSRHYFHANSSRNQHPDGIDDRLLPPPQRSIQYQYNRTVNQGNNLSRERGSRNSTPSGSRGGRNRRNRRNRYPDPTRMEQCVIC</sequence>
<dbReference type="Proteomes" id="UP000478052">
    <property type="component" value="Unassembled WGS sequence"/>
</dbReference>
<accession>A0A6G0Y445</accession>
<proteinExistence type="predicted"/>
<reference evidence="2 3" key="1">
    <citation type="submission" date="2019-08" db="EMBL/GenBank/DDBJ databases">
        <title>Whole genome of Aphis craccivora.</title>
        <authorList>
            <person name="Voronova N.V."/>
            <person name="Shulinski R.S."/>
            <person name="Bandarenka Y.V."/>
            <person name="Zhorov D.G."/>
            <person name="Warner D."/>
        </authorList>
    </citation>
    <scope>NUCLEOTIDE SEQUENCE [LARGE SCALE GENOMIC DNA]</scope>
    <source>
        <strain evidence="2">180601</strain>
        <tissue evidence="2">Whole Body</tissue>
    </source>
</reference>
<dbReference type="EMBL" id="VUJU01006298">
    <property type="protein sequence ID" value="KAF0748917.1"/>
    <property type="molecule type" value="Genomic_DNA"/>
</dbReference>
<organism evidence="2 3">
    <name type="scientific">Aphis craccivora</name>
    <name type="common">Cowpea aphid</name>
    <dbReference type="NCBI Taxonomy" id="307492"/>
    <lineage>
        <taxon>Eukaryota</taxon>
        <taxon>Metazoa</taxon>
        <taxon>Ecdysozoa</taxon>
        <taxon>Arthropoda</taxon>
        <taxon>Hexapoda</taxon>
        <taxon>Insecta</taxon>
        <taxon>Pterygota</taxon>
        <taxon>Neoptera</taxon>
        <taxon>Paraneoptera</taxon>
        <taxon>Hemiptera</taxon>
        <taxon>Sternorrhyncha</taxon>
        <taxon>Aphidomorpha</taxon>
        <taxon>Aphidoidea</taxon>
        <taxon>Aphididae</taxon>
        <taxon>Aphidini</taxon>
        <taxon>Aphis</taxon>
        <taxon>Aphis</taxon>
    </lineage>
</organism>
<evidence type="ECO:0000313" key="3">
    <source>
        <dbReference type="Proteomes" id="UP000478052"/>
    </source>
</evidence>
<feature type="region of interest" description="Disordered" evidence="1">
    <location>
        <begin position="155"/>
        <end position="263"/>
    </location>
</feature>
<dbReference type="AlphaFoldDB" id="A0A6G0Y445"/>
<feature type="compositionally biased region" description="Low complexity" evidence="1">
    <location>
        <begin position="165"/>
        <end position="178"/>
    </location>
</feature>
<evidence type="ECO:0000256" key="1">
    <source>
        <dbReference type="SAM" id="MobiDB-lite"/>
    </source>
</evidence>
<comment type="caution">
    <text evidence="2">The sequence shown here is derived from an EMBL/GenBank/DDBJ whole genome shotgun (WGS) entry which is preliminary data.</text>
</comment>
<feature type="region of interest" description="Disordered" evidence="1">
    <location>
        <begin position="28"/>
        <end position="70"/>
    </location>
</feature>
<feature type="compositionally biased region" description="Polar residues" evidence="1">
    <location>
        <begin position="208"/>
        <end position="224"/>
    </location>
</feature>
<gene>
    <name evidence="2" type="ORF">FWK35_00031690</name>
</gene>
<evidence type="ECO:0000313" key="2">
    <source>
        <dbReference type="EMBL" id="KAF0748917.1"/>
    </source>
</evidence>